<dbReference type="PANTHER" id="PTHR13483">
    <property type="entry name" value="BOX C_D SNORNA PROTEIN 1-RELATED"/>
    <property type="match status" value="1"/>
</dbReference>
<dbReference type="GO" id="GO:0000492">
    <property type="term" value="P:box C/D snoRNP assembly"/>
    <property type="evidence" value="ECO:0007669"/>
    <property type="project" value="TreeGrafter"/>
</dbReference>
<sequence length="295" mass="34533">MDSHTLSAGGERKCSICNIQISKYKCPGCEIRTCCLECVKKHKVQSGCTGERSKAHYIKLKEFTENDFYSDYSFINEYSRLCSTLKRKGPDVRNKLNSENTFITNNLNKPGKILKQNMGMFASKQKFNRKTFLLLKMAKQKSNITILTMPDGMLKRRNNRSYYNINKEKIFWTIEFIVNNKNENKDTETISISEYNLDEDTKLDDLWNQYKYLFLNESNGKNDQTIFKSYMSQNARNQLQNLLKKTDHKTISFYLKSAFSMIKDRFVKINGDISLAEALENQRIVEYPSIKVEFN</sequence>
<dbReference type="PROSITE" id="PS51083">
    <property type="entry name" value="ZF_HIT"/>
    <property type="match status" value="1"/>
</dbReference>
<dbReference type="GO" id="GO:0070761">
    <property type="term" value="C:pre-snoRNP complex"/>
    <property type="evidence" value="ECO:0007669"/>
    <property type="project" value="TreeGrafter"/>
</dbReference>
<dbReference type="Pfam" id="PF04438">
    <property type="entry name" value="zf-HIT"/>
    <property type="match status" value="1"/>
</dbReference>
<protein>
    <recommendedName>
        <fullName evidence="8">HIT-type domain-containing protein</fullName>
    </recommendedName>
</protein>
<dbReference type="InterPro" id="IPR007529">
    <property type="entry name" value="Znf_HIT"/>
</dbReference>
<dbReference type="GO" id="GO:0008270">
    <property type="term" value="F:zinc ion binding"/>
    <property type="evidence" value="ECO:0007669"/>
    <property type="project" value="UniProtKB-UniRule"/>
</dbReference>
<comment type="caution">
    <text evidence="9">The sequence shown here is derived from an EMBL/GenBank/DDBJ whole genome shotgun (WGS) entry which is preliminary data.</text>
</comment>
<evidence type="ECO:0000256" key="6">
    <source>
        <dbReference type="ARBA" id="ARBA00049654"/>
    </source>
</evidence>
<evidence type="ECO:0000256" key="4">
    <source>
        <dbReference type="ARBA" id="ARBA00022833"/>
    </source>
</evidence>
<dbReference type="Gene3D" id="3.30.60.190">
    <property type="match status" value="1"/>
</dbReference>
<name>A0A2T9Z5W1_9FUNG</name>
<dbReference type="Proteomes" id="UP000245699">
    <property type="component" value="Unassembled WGS sequence"/>
</dbReference>
<dbReference type="EMBL" id="MBFT01000011">
    <property type="protein sequence ID" value="PVU99936.1"/>
    <property type="molecule type" value="Genomic_DNA"/>
</dbReference>
<evidence type="ECO:0000256" key="7">
    <source>
        <dbReference type="PROSITE-ProRule" id="PRU00453"/>
    </source>
</evidence>
<dbReference type="OrthoDB" id="272357at2759"/>
<dbReference type="InterPro" id="IPR057721">
    <property type="entry name" value="BCD1_alpha/beta"/>
</dbReference>
<keyword evidence="4" id="KW-0862">Zinc</keyword>
<organism evidence="9 10">
    <name type="scientific">Furculomyces boomerangus</name>
    <dbReference type="NCBI Taxonomy" id="61424"/>
    <lineage>
        <taxon>Eukaryota</taxon>
        <taxon>Fungi</taxon>
        <taxon>Fungi incertae sedis</taxon>
        <taxon>Zoopagomycota</taxon>
        <taxon>Kickxellomycotina</taxon>
        <taxon>Harpellomycetes</taxon>
        <taxon>Harpellales</taxon>
        <taxon>Harpellaceae</taxon>
        <taxon>Furculomyces</taxon>
    </lineage>
</organism>
<evidence type="ECO:0000313" key="10">
    <source>
        <dbReference type="Proteomes" id="UP000245699"/>
    </source>
</evidence>
<keyword evidence="10" id="KW-1185">Reference proteome</keyword>
<dbReference type="Pfam" id="PF25790">
    <property type="entry name" value="BCD1"/>
    <property type="match status" value="1"/>
</dbReference>
<comment type="similarity">
    <text evidence="6">Belongs to the BCD1 family.</text>
</comment>
<dbReference type="PANTHER" id="PTHR13483:SF3">
    <property type="entry name" value="BOX C_D SNORNA PROTEIN 1"/>
    <property type="match status" value="1"/>
</dbReference>
<dbReference type="GO" id="GO:0048254">
    <property type="term" value="P:snoRNA localization"/>
    <property type="evidence" value="ECO:0007669"/>
    <property type="project" value="TreeGrafter"/>
</dbReference>
<evidence type="ECO:0000256" key="3">
    <source>
        <dbReference type="ARBA" id="ARBA00022771"/>
    </source>
</evidence>
<dbReference type="InterPro" id="IPR051639">
    <property type="entry name" value="BCD1"/>
</dbReference>
<gene>
    <name evidence="9" type="ORF">BB559_000275</name>
</gene>
<dbReference type="SUPFAM" id="SSF144232">
    <property type="entry name" value="HIT/MYND zinc finger-like"/>
    <property type="match status" value="1"/>
</dbReference>
<evidence type="ECO:0000256" key="1">
    <source>
        <dbReference type="ARBA" id="ARBA00022553"/>
    </source>
</evidence>
<evidence type="ECO:0000256" key="2">
    <source>
        <dbReference type="ARBA" id="ARBA00022723"/>
    </source>
</evidence>
<keyword evidence="3 7" id="KW-0863">Zinc-finger</keyword>
<proteinExistence type="inferred from homology"/>
<evidence type="ECO:0000256" key="5">
    <source>
        <dbReference type="ARBA" id="ARBA00049598"/>
    </source>
</evidence>
<dbReference type="STRING" id="61424.A0A2T9Z5W1"/>
<feature type="domain" description="HIT-type" evidence="8">
    <location>
        <begin position="14"/>
        <end position="48"/>
    </location>
</feature>
<keyword evidence="1" id="KW-0597">Phosphoprotein</keyword>
<dbReference type="AlphaFoldDB" id="A0A2T9Z5W1"/>
<accession>A0A2T9Z5W1</accession>
<reference evidence="9 10" key="1">
    <citation type="journal article" date="2018" name="MBio">
        <title>Comparative Genomics Reveals the Core Gene Toolbox for the Fungus-Insect Symbiosis.</title>
        <authorList>
            <person name="Wang Y."/>
            <person name="Stata M."/>
            <person name="Wang W."/>
            <person name="Stajich J.E."/>
            <person name="White M.M."/>
            <person name="Moncalvo J.M."/>
        </authorList>
    </citation>
    <scope>NUCLEOTIDE SEQUENCE [LARGE SCALE GENOMIC DNA]</scope>
    <source>
        <strain evidence="9 10">AUS-77-4</strain>
    </source>
</reference>
<comment type="function">
    <text evidence="5">Required for box C/D snoRNAs accumulation involved in snoRNA processing, snoRNA transport to the nucleolus and ribosome biogenesis.</text>
</comment>
<dbReference type="GO" id="GO:0000463">
    <property type="term" value="P:maturation of LSU-rRNA from tricistronic rRNA transcript (SSU-rRNA, 5.8S rRNA, LSU-rRNA)"/>
    <property type="evidence" value="ECO:0007669"/>
    <property type="project" value="TreeGrafter"/>
</dbReference>
<dbReference type="GO" id="GO:0005634">
    <property type="term" value="C:nucleus"/>
    <property type="evidence" value="ECO:0007669"/>
    <property type="project" value="TreeGrafter"/>
</dbReference>
<evidence type="ECO:0000313" key="9">
    <source>
        <dbReference type="EMBL" id="PVU99936.1"/>
    </source>
</evidence>
<keyword evidence="2" id="KW-0479">Metal-binding</keyword>
<evidence type="ECO:0000259" key="8">
    <source>
        <dbReference type="PROSITE" id="PS51083"/>
    </source>
</evidence>
<dbReference type="CDD" id="cd23023">
    <property type="entry name" value="zf-HIT_BCD1"/>
    <property type="match status" value="1"/>
</dbReference>